<dbReference type="GO" id="GO:0008270">
    <property type="term" value="F:zinc ion binding"/>
    <property type="evidence" value="ECO:0007669"/>
    <property type="project" value="InterPro"/>
</dbReference>
<name>A0A9W8TL67_9PEZI</name>
<keyword evidence="3" id="KW-1185">Reference proteome</keyword>
<evidence type="ECO:0008006" key="4">
    <source>
        <dbReference type="Google" id="ProtNLM"/>
    </source>
</evidence>
<gene>
    <name evidence="2" type="ORF">NPX13_g6676</name>
</gene>
<dbReference type="SUPFAM" id="SSF57756">
    <property type="entry name" value="Retrovirus zinc finger-like domains"/>
    <property type="match status" value="1"/>
</dbReference>
<feature type="compositionally biased region" description="Basic and acidic residues" evidence="1">
    <location>
        <begin position="53"/>
        <end position="66"/>
    </location>
</feature>
<dbReference type="AlphaFoldDB" id="A0A9W8TL67"/>
<evidence type="ECO:0000313" key="3">
    <source>
        <dbReference type="Proteomes" id="UP001148614"/>
    </source>
</evidence>
<accession>A0A9W8TL67</accession>
<dbReference type="InterPro" id="IPR036875">
    <property type="entry name" value="Znf_CCHC_sf"/>
</dbReference>
<organism evidence="2 3">
    <name type="scientific">Xylaria arbuscula</name>
    <dbReference type="NCBI Taxonomy" id="114810"/>
    <lineage>
        <taxon>Eukaryota</taxon>
        <taxon>Fungi</taxon>
        <taxon>Dikarya</taxon>
        <taxon>Ascomycota</taxon>
        <taxon>Pezizomycotina</taxon>
        <taxon>Sordariomycetes</taxon>
        <taxon>Xylariomycetidae</taxon>
        <taxon>Xylariales</taxon>
        <taxon>Xylariaceae</taxon>
        <taxon>Xylaria</taxon>
    </lineage>
</organism>
<sequence>MAKGMQVMAHQITLMQEELYTLREANQALAKRRRAKRSRVQLGGALTIKESQALRDEKDKGKRLATEEGENGGPSKRKAMGDRHCRNCGKAGYNSRTCGVIIELGSELDSD</sequence>
<dbReference type="Proteomes" id="UP001148614">
    <property type="component" value="Unassembled WGS sequence"/>
</dbReference>
<evidence type="ECO:0000256" key="1">
    <source>
        <dbReference type="SAM" id="MobiDB-lite"/>
    </source>
</evidence>
<reference evidence="2" key="1">
    <citation type="submission" date="2022-07" db="EMBL/GenBank/DDBJ databases">
        <title>Genome Sequence of Xylaria arbuscula.</title>
        <authorList>
            <person name="Buettner E."/>
        </authorList>
    </citation>
    <scope>NUCLEOTIDE SEQUENCE</scope>
    <source>
        <strain evidence="2">VT107</strain>
    </source>
</reference>
<evidence type="ECO:0000313" key="2">
    <source>
        <dbReference type="EMBL" id="KAJ3567703.1"/>
    </source>
</evidence>
<proteinExistence type="predicted"/>
<dbReference type="EMBL" id="JANPWZ010001210">
    <property type="protein sequence ID" value="KAJ3567703.1"/>
    <property type="molecule type" value="Genomic_DNA"/>
</dbReference>
<dbReference type="GO" id="GO:0003676">
    <property type="term" value="F:nucleic acid binding"/>
    <property type="evidence" value="ECO:0007669"/>
    <property type="project" value="InterPro"/>
</dbReference>
<feature type="region of interest" description="Disordered" evidence="1">
    <location>
        <begin position="53"/>
        <end position="83"/>
    </location>
</feature>
<protein>
    <recommendedName>
        <fullName evidence="4">CCHC-type domain-containing protein</fullName>
    </recommendedName>
</protein>
<comment type="caution">
    <text evidence="2">The sequence shown here is derived from an EMBL/GenBank/DDBJ whole genome shotgun (WGS) entry which is preliminary data.</text>
</comment>